<dbReference type="InterPro" id="IPR001343">
    <property type="entry name" value="Hemolysn_Ca-bd"/>
</dbReference>
<keyword evidence="4" id="KW-0732">Signal</keyword>
<dbReference type="SUPFAM" id="SSF51120">
    <property type="entry name" value="beta-Roll"/>
    <property type="match status" value="6"/>
</dbReference>
<name>A0A852RFL5_9ACTN</name>
<protein>
    <submittedName>
        <fullName evidence="5">Ca2+-binding RTX toxin-like protein</fullName>
    </submittedName>
</protein>
<evidence type="ECO:0000313" key="5">
    <source>
        <dbReference type="EMBL" id="NYD32097.1"/>
    </source>
</evidence>
<feature type="signal peptide" evidence="4">
    <location>
        <begin position="1"/>
        <end position="24"/>
    </location>
</feature>
<evidence type="ECO:0000256" key="3">
    <source>
        <dbReference type="SAM" id="MobiDB-lite"/>
    </source>
</evidence>
<dbReference type="PROSITE" id="PS00330">
    <property type="entry name" value="HEMOLYSIN_CALCIUM"/>
    <property type="match status" value="3"/>
</dbReference>
<evidence type="ECO:0000256" key="4">
    <source>
        <dbReference type="SAM" id="SignalP"/>
    </source>
</evidence>
<keyword evidence="2" id="KW-0964">Secreted</keyword>
<dbReference type="RefSeq" id="WP_179728319.1">
    <property type="nucleotide sequence ID" value="NZ_BAABEF010000001.1"/>
</dbReference>
<dbReference type="PRINTS" id="PR00313">
    <property type="entry name" value="CABNDNGRPT"/>
</dbReference>
<organism evidence="5 6">
    <name type="scientific">Nocardioides kongjuensis</name>
    <dbReference type="NCBI Taxonomy" id="349522"/>
    <lineage>
        <taxon>Bacteria</taxon>
        <taxon>Bacillati</taxon>
        <taxon>Actinomycetota</taxon>
        <taxon>Actinomycetes</taxon>
        <taxon>Propionibacteriales</taxon>
        <taxon>Nocardioidaceae</taxon>
        <taxon>Nocardioides</taxon>
    </lineage>
</organism>
<dbReference type="PANTHER" id="PTHR38340">
    <property type="entry name" value="S-LAYER PROTEIN"/>
    <property type="match status" value="1"/>
</dbReference>
<comment type="caution">
    <text evidence="5">The sequence shown here is derived from an EMBL/GenBank/DDBJ whole genome shotgun (WGS) entry which is preliminary data.</text>
</comment>
<dbReference type="Pfam" id="PF00353">
    <property type="entry name" value="HemolysinCabind"/>
    <property type="match status" value="7"/>
</dbReference>
<dbReference type="GO" id="GO:0005509">
    <property type="term" value="F:calcium ion binding"/>
    <property type="evidence" value="ECO:0007669"/>
    <property type="project" value="InterPro"/>
</dbReference>
<sequence length="650" mass="62369">MNLSPRLIPAAAALLAGTALGLVAAPPSYAVGGVSVSSDGTTLSINDGVGGDNQIVVSADATKVYVRDLAVAPAPGAGCAVDAGTSNTVSCPRPGLASLLVALGSGNDGFSVVGLALPANIDGGPGNDGIQSGPGGDAVFGGSGTDTVGYTSAATGVVVTLATATGNGVPGENDSLSADIENVQGSEHDDHLTGTAGGNALDGRGGDDLLDGGLGNDDLQGGPGIDTVTFANRTQPVTAFLGAGVGMGGGQPGESDNISGAENLVGGSGDDNLQGTVTVNRLEGGAGDDVLDGHEQGDLLDGGPGADTLLGGGGVGNDCVDYRSRTAAITAVLGATSGNGEPGEDDSFDASVDCVFAGSGGSLMVGNDNVNGLIGGAGDDVMLGGLGGDTFDGGPGTDTVSYADHTAPVEADLDGLRDDGQAKEGDQVQPNVEKLVGGAGADRLTGSARGEELDGGAGDDVLDGGAGADVLRGGPGTDTVSYAGRTAPVAVTLDGAAGDGEAGEGDLVGPDVENATGGEAADRLIGSAGANVLLGGGGDDVLDGGLGADVLGGGAGVDLATYATRTTRLVIRLDDLANDGAKGEGDDVRTDVENVIGGRKRDKIVGSAAANVLTGGRGADVLKGRAGSDRALGGAGRDRCVAEVERSCVS</sequence>
<evidence type="ECO:0000256" key="1">
    <source>
        <dbReference type="ARBA" id="ARBA00004613"/>
    </source>
</evidence>
<dbReference type="Proteomes" id="UP000582231">
    <property type="component" value="Unassembled WGS sequence"/>
</dbReference>
<dbReference type="InterPro" id="IPR018511">
    <property type="entry name" value="Hemolysin-typ_Ca-bd_CS"/>
</dbReference>
<feature type="chain" id="PRO_5039606790" evidence="4">
    <location>
        <begin position="25"/>
        <end position="650"/>
    </location>
</feature>
<gene>
    <name evidence="5" type="ORF">BJ958_003643</name>
</gene>
<dbReference type="AlphaFoldDB" id="A0A852RFL5"/>
<proteinExistence type="predicted"/>
<keyword evidence="6" id="KW-1185">Reference proteome</keyword>
<evidence type="ECO:0000313" key="6">
    <source>
        <dbReference type="Proteomes" id="UP000582231"/>
    </source>
</evidence>
<dbReference type="InterPro" id="IPR050557">
    <property type="entry name" value="RTX_toxin/Mannuronan_C5-epim"/>
</dbReference>
<dbReference type="GO" id="GO:0005576">
    <property type="term" value="C:extracellular region"/>
    <property type="evidence" value="ECO:0007669"/>
    <property type="project" value="UniProtKB-SubCell"/>
</dbReference>
<dbReference type="InterPro" id="IPR011049">
    <property type="entry name" value="Serralysin-like_metalloprot_C"/>
</dbReference>
<dbReference type="EMBL" id="JACCBF010000001">
    <property type="protein sequence ID" value="NYD32097.1"/>
    <property type="molecule type" value="Genomic_DNA"/>
</dbReference>
<dbReference type="PANTHER" id="PTHR38340:SF1">
    <property type="entry name" value="S-LAYER PROTEIN"/>
    <property type="match status" value="1"/>
</dbReference>
<comment type="subcellular location">
    <subcellularLocation>
        <location evidence="1">Secreted</location>
    </subcellularLocation>
</comment>
<evidence type="ECO:0000256" key="2">
    <source>
        <dbReference type="ARBA" id="ARBA00022525"/>
    </source>
</evidence>
<dbReference type="Gene3D" id="2.150.10.10">
    <property type="entry name" value="Serralysin-like metalloprotease, C-terminal"/>
    <property type="match status" value="3"/>
</dbReference>
<accession>A0A852RFL5</accession>
<reference evidence="5 6" key="1">
    <citation type="submission" date="2020-07" db="EMBL/GenBank/DDBJ databases">
        <title>Sequencing the genomes of 1000 actinobacteria strains.</title>
        <authorList>
            <person name="Klenk H.-P."/>
        </authorList>
    </citation>
    <scope>NUCLEOTIDE SEQUENCE [LARGE SCALE GENOMIC DNA]</scope>
    <source>
        <strain evidence="5 6">DSM 19082</strain>
    </source>
</reference>
<feature type="region of interest" description="Disordered" evidence="3">
    <location>
        <begin position="440"/>
        <end position="467"/>
    </location>
</feature>
<feature type="region of interest" description="Disordered" evidence="3">
    <location>
        <begin position="186"/>
        <end position="221"/>
    </location>
</feature>